<dbReference type="SUPFAM" id="SSF143724">
    <property type="entry name" value="PHP14-like"/>
    <property type="match status" value="1"/>
</dbReference>
<evidence type="ECO:0000256" key="5">
    <source>
        <dbReference type="ARBA" id="ARBA00022840"/>
    </source>
</evidence>
<evidence type="ECO:0000259" key="11">
    <source>
        <dbReference type="Pfam" id="PF17941"/>
    </source>
</evidence>
<dbReference type="EMBL" id="SELH01000026">
    <property type="protein sequence ID" value="TWP26067.1"/>
    <property type="molecule type" value="Genomic_DNA"/>
</dbReference>
<dbReference type="PANTHER" id="PTHR30218:SF0">
    <property type="entry name" value="POLYPHOSPHATE KINASE"/>
    <property type="match status" value="1"/>
</dbReference>
<dbReference type="Proteomes" id="UP000319499">
    <property type="component" value="Unassembled WGS sequence"/>
</dbReference>
<keyword evidence="1 6" id="KW-0597">Phosphoprotein</keyword>
<keyword evidence="6" id="KW-0479">Metal-binding</keyword>
<dbReference type="Pfam" id="PF13089">
    <property type="entry name" value="PP_kinase_N"/>
    <property type="match status" value="1"/>
</dbReference>
<dbReference type="OrthoDB" id="9761456at2"/>
<evidence type="ECO:0000259" key="8">
    <source>
        <dbReference type="Pfam" id="PF02503"/>
    </source>
</evidence>
<dbReference type="GO" id="GO:0009358">
    <property type="term" value="C:polyphosphate kinase complex"/>
    <property type="evidence" value="ECO:0007669"/>
    <property type="project" value="InterPro"/>
</dbReference>
<keyword evidence="2 6" id="KW-0808">Transferase</keyword>
<feature type="binding site" evidence="6">
    <location>
        <position position="592"/>
    </location>
    <ligand>
        <name>ATP</name>
        <dbReference type="ChEBI" id="CHEBI:30616"/>
    </ligand>
</feature>
<dbReference type="EC" id="2.7.4.1" evidence="6 7"/>
<dbReference type="Gene3D" id="1.20.58.310">
    <property type="entry name" value="Polyphosphate kinase N-terminal domain"/>
    <property type="match status" value="1"/>
</dbReference>
<keyword evidence="3 6" id="KW-0547">Nucleotide-binding</keyword>
<feature type="binding site" evidence="6">
    <location>
        <position position="468"/>
    </location>
    <ligand>
        <name>ATP</name>
        <dbReference type="ChEBI" id="CHEBI:30616"/>
    </ligand>
</feature>
<comment type="catalytic activity">
    <reaction evidence="6 7">
        <text>[phosphate](n) + ATP = [phosphate](n+1) + ADP</text>
        <dbReference type="Rhea" id="RHEA:19573"/>
        <dbReference type="Rhea" id="RHEA-COMP:9859"/>
        <dbReference type="Rhea" id="RHEA-COMP:14280"/>
        <dbReference type="ChEBI" id="CHEBI:16838"/>
        <dbReference type="ChEBI" id="CHEBI:30616"/>
        <dbReference type="ChEBI" id="CHEBI:456216"/>
        <dbReference type="EC" id="2.7.4.1"/>
    </reaction>
</comment>
<keyword evidence="4 6" id="KW-0418">Kinase</keyword>
<dbReference type="InterPro" id="IPR025200">
    <property type="entry name" value="PPK_C_dom2"/>
</dbReference>
<name>A0A563D7J8_9FLAO</name>
<evidence type="ECO:0000256" key="7">
    <source>
        <dbReference type="RuleBase" id="RU003800"/>
    </source>
</evidence>
<evidence type="ECO:0000256" key="3">
    <source>
        <dbReference type="ARBA" id="ARBA00022741"/>
    </source>
</evidence>
<dbReference type="Pfam" id="PF17941">
    <property type="entry name" value="PP_kinase_C_1"/>
    <property type="match status" value="1"/>
</dbReference>
<dbReference type="AlphaFoldDB" id="A0A563D7J8"/>
<feature type="domain" description="Polyphosphate kinase middle" evidence="8">
    <location>
        <begin position="126"/>
        <end position="304"/>
    </location>
</feature>
<protein>
    <recommendedName>
        <fullName evidence="6 7">Polyphosphate kinase</fullName>
        <ecNumber evidence="6 7">2.7.4.1</ecNumber>
    </recommendedName>
    <alternativeName>
        <fullName evidence="6">ATP-polyphosphate phosphotransferase</fullName>
    </alternativeName>
    <alternativeName>
        <fullName evidence="6">Polyphosphoric acid kinase</fullName>
    </alternativeName>
</protein>
<dbReference type="GO" id="GO:0006799">
    <property type="term" value="P:polyphosphate biosynthetic process"/>
    <property type="evidence" value="ECO:0007669"/>
    <property type="project" value="UniProtKB-UniRule"/>
</dbReference>
<evidence type="ECO:0000256" key="1">
    <source>
        <dbReference type="ARBA" id="ARBA00022553"/>
    </source>
</evidence>
<dbReference type="Gene3D" id="3.30.870.10">
    <property type="entry name" value="Endonuclease Chain A"/>
    <property type="match status" value="2"/>
</dbReference>
<dbReference type="GO" id="GO:0008976">
    <property type="term" value="F:polyphosphate kinase activity"/>
    <property type="evidence" value="ECO:0007669"/>
    <property type="project" value="UniProtKB-UniRule"/>
</dbReference>
<dbReference type="HAMAP" id="MF_00347">
    <property type="entry name" value="Polyphosphate_kinase"/>
    <property type="match status" value="1"/>
</dbReference>
<feature type="domain" description="Polyphosphate kinase C-terminal" evidence="10">
    <location>
        <begin position="503"/>
        <end position="673"/>
    </location>
</feature>
<dbReference type="NCBIfam" id="TIGR03705">
    <property type="entry name" value="poly_P_kin"/>
    <property type="match status" value="1"/>
</dbReference>
<evidence type="ECO:0000313" key="13">
    <source>
        <dbReference type="Proteomes" id="UP000319499"/>
    </source>
</evidence>
<feature type="binding site" evidence="6">
    <location>
        <position position="564"/>
    </location>
    <ligand>
        <name>ATP</name>
        <dbReference type="ChEBI" id="CHEBI:30616"/>
    </ligand>
</feature>
<evidence type="ECO:0000259" key="10">
    <source>
        <dbReference type="Pfam" id="PF13090"/>
    </source>
</evidence>
<dbReference type="InterPro" id="IPR036830">
    <property type="entry name" value="PP_kinase_middle_dom_sf"/>
</dbReference>
<evidence type="ECO:0000313" key="12">
    <source>
        <dbReference type="EMBL" id="TWP26067.1"/>
    </source>
</evidence>
<dbReference type="Pfam" id="PF02503">
    <property type="entry name" value="PP_kinase"/>
    <property type="match status" value="1"/>
</dbReference>
<dbReference type="PIRSF" id="PIRSF015589">
    <property type="entry name" value="PP_kinase"/>
    <property type="match status" value="1"/>
</dbReference>
<comment type="function">
    <text evidence="6 7">Catalyzes the reversible transfer of the terminal phosphate of ATP to form a long-chain polyphosphate (polyP).</text>
</comment>
<dbReference type="SUPFAM" id="SSF140356">
    <property type="entry name" value="PPK N-terminal domain-like"/>
    <property type="match status" value="1"/>
</dbReference>
<dbReference type="InterPro" id="IPR003414">
    <property type="entry name" value="PP_kinase"/>
</dbReference>
<evidence type="ECO:0000256" key="2">
    <source>
        <dbReference type="ARBA" id="ARBA00022679"/>
    </source>
</evidence>
<feature type="binding site" evidence="6">
    <location>
        <position position="46"/>
    </location>
    <ligand>
        <name>ATP</name>
        <dbReference type="ChEBI" id="CHEBI:30616"/>
    </ligand>
</feature>
<keyword evidence="5 6" id="KW-0067">ATP-binding</keyword>
<comment type="caution">
    <text evidence="12">The sequence shown here is derived from an EMBL/GenBank/DDBJ whole genome shotgun (WGS) entry which is preliminary data.</text>
</comment>
<evidence type="ECO:0000256" key="4">
    <source>
        <dbReference type="ARBA" id="ARBA00022777"/>
    </source>
</evidence>
<feature type="domain" description="Polyphosphate kinase C-terminal" evidence="11">
    <location>
        <begin position="331"/>
        <end position="494"/>
    </location>
</feature>
<sequence>MLKKNHKYINREISWLKFNSRVLQEAMDKKNPLLERLRFLGIYSNNLDEFYKVRYAYIARMIQFQRKYNNIIEDQKDVDLLDEINQTVAFQQKKYDLLYEQIIKELAKENTLLVDNDHLPESLIPYVQDFFQNKLSHNLTVLYWMEGDKVLNLKDNIFYLIVTMKKKNGNQQYALIEVPTDRFSRFLVLPDINEKHYVIFLEDIIRFHLKDIFQFFKFETIEAKSIKLTKDADLSVDNDVQISYMESVAGALKERQKGLPVRLVYDKTIDSKTLVFLKKMLNLDEYDSLSPGGKYHNKKDFMKFPTLGRKDLEYKKITPIIPKILREEKNYFKAFAKEDTLIYTPYYDYSVFLKFLRGAAIDPKVTKIKITIYRVANNSQIISALINAAKNGKQVTAVLELRARFDEEQNIKWSQLLQDEGVNVIFGVPGLKVHSKIGIVEREYQRGAATRYAFISTGNFHEGTAKIYTDFTLFTVNESIVNQVNDVFNFFNANYLVKNYKDLAVSPWGIRRKLILGIKREIKNKKSGLVAQINLKVNSLCDKEIIDHLYDASKNGVEVRILVRGICSIIPGIKDLSENIKVISVVDKFLEHPRLYWFKNAGEDAIFISSADIMSRNLDHRVEVACPITNPKNKEEIMKIFNLGLEDNVKGRLIKEGLEEPYQRNRRRKNRSQETIYQFIKEFNQ</sequence>
<comment type="similarity">
    <text evidence="6 7">Belongs to the polyphosphate kinase 1 (PPK1) family.</text>
</comment>
<dbReference type="GO" id="GO:0046872">
    <property type="term" value="F:metal ion binding"/>
    <property type="evidence" value="ECO:0007669"/>
    <property type="project" value="UniProtKB-KW"/>
</dbReference>
<dbReference type="InterPro" id="IPR036832">
    <property type="entry name" value="PPK_N_dom_sf"/>
</dbReference>
<dbReference type="InterPro" id="IPR025198">
    <property type="entry name" value="PPK_N_dom"/>
</dbReference>
<dbReference type="RefSeq" id="WP_146293475.1">
    <property type="nucleotide sequence ID" value="NZ_SELH01000026.1"/>
</dbReference>
<keyword evidence="6" id="KW-0460">Magnesium</keyword>
<dbReference type="InterPro" id="IPR024953">
    <property type="entry name" value="PP_kinase_middle"/>
</dbReference>
<comment type="cofactor">
    <cofactor evidence="6">
        <name>Mg(2+)</name>
        <dbReference type="ChEBI" id="CHEBI:18420"/>
    </cofactor>
</comment>
<proteinExistence type="inferred from homology"/>
<dbReference type="Pfam" id="PF13090">
    <property type="entry name" value="PP_kinase_C"/>
    <property type="match status" value="1"/>
</dbReference>
<dbReference type="PANTHER" id="PTHR30218">
    <property type="entry name" value="POLYPHOSPHATE KINASE"/>
    <property type="match status" value="1"/>
</dbReference>
<dbReference type="Gene3D" id="3.30.1840.10">
    <property type="entry name" value="Polyphosphate kinase middle domain"/>
    <property type="match status" value="1"/>
</dbReference>
<dbReference type="NCBIfam" id="NF003917">
    <property type="entry name" value="PRK05443.1-1"/>
    <property type="match status" value="1"/>
</dbReference>
<organism evidence="12 13">
    <name type="scientific">Apibacter muscae</name>
    <dbReference type="NCBI Taxonomy" id="2509004"/>
    <lineage>
        <taxon>Bacteria</taxon>
        <taxon>Pseudomonadati</taxon>
        <taxon>Bacteroidota</taxon>
        <taxon>Flavobacteriia</taxon>
        <taxon>Flavobacteriales</taxon>
        <taxon>Weeksellaceae</taxon>
        <taxon>Apibacter</taxon>
    </lineage>
</organism>
<feature type="binding site" evidence="6">
    <location>
        <position position="374"/>
    </location>
    <ligand>
        <name>Mg(2+)</name>
        <dbReference type="ChEBI" id="CHEBI:18420"/>
    </ligand>
</feature>
<comment type="PTM">
    <text evidence="6 7">An intermediate of this reaction is the autophosphorylated ppk in which a phosphate is covalently linked to a histidine residue through a N-P bond.</text>
</comment>
<reference evidence="12 13" key="1">
    <citation type="submission" date="2019-02" db="EMBL/GenBank/DDBJ databases">
        <title>Apibacter muscae sp. nov.: a novel member of the house fly microbiota.</title>
        <authorList>
            <person name="Park R."/>
        </authorList>
    </citation>
    <scope>NUCLEOTIDE SEQUENCE [LARGE SCALE GENOMIC DNA]</scope>
    <source>
        <strain evidence="12 13">AL1</strain>
    </source>
</reference>
<feature type="domain" description="Polyphosphate kinase N-terminal" evidence="9">
    <location>
        <begin position="8"/>
        <end position="111"/>
    </location>
</feature>
<accession>A0A563D7J8</accession>
<keyword evidence="13" id="KW-1185">Reference proteome</keyword>
<gene>
    <name evidence="12" type="primary">ppk1</name>
    <name evidence="6" type="synonym">ppk</name>
    <name evidence="12" type="ORF">ETU09_10195</name>
</gene>
<dbReference type="SUPFAM" id="SSF56024">
    <property type="entry name" value="Phospholipase D/nuclease"/>
    <property type="match status" value="2"/>
</dbReference>
<feature type="active site" description="Phosphohistidine intermediate" evidence="6">
    <location>
        <position position="434"/>
    </location>
</feature>
<dbReference type="InterPro" id="IPR041108">
    <property type="entry name" value="PP_kinase_C_1"/>
</dbReference>
<feature type="binding site" evidence="6">
    <location>
        <position position="404"/>
    </location>
    <ligand>
        <name>Mg(2+)</name>
        <dbReference type="ChEBI" id="CHEBI:18420"/>
    </ligand>
</feature>
<evidence type="ECO:0000256" key="6">
    <source>
        <dbReference type="HAMAP-Rule" id="MF_00347"/>
    </source>
</evidence>
<dbReference type="GO" id="GO:0005524">
    <property type="term" value="F:ATP binding"/>
    <property type="evidence" value="ECO:0007669"/>
    <property type="project" value="UniProtKB-KW"/>
</dbReference>
<evidence type="ECO:0000259" key="9">
    <source>
        <dbReference type="Pfam" id="PF13089"/>
    </source>
</evidence>